<dbReference type="InterPro" id="IPR027304">
    <property type="entry name" value="Trigger_fact/SurA_dom_sf"/>
</dbReference>
<keyword evidence="5 6" id="KW-0413">Isomerase</keyword>
<evidence type="ECO:0000313" key="10">
    <source>
        <dbReference type="Proteomes" id="UP001139125"/>
    </source>
</evidence>
<accession>A0A9X2L5R4</accession>
<dbReference type="Gene3D" id="1.10.4030.10">
    <property type="entry name" value="Porin chaperone SurA, peptide-binding domain"/>
    <property type="match status" value="1"/>
</dbReference>
<dbReference type="Pfam" id="PF09312">
    <property type="entry name" value="SurA_N"/>
    <property type="match status" value="1"/>
</dbReference>
<evidence type="ECO:0000259" key="8">
    <source>
        <dbReference type="PROSITE" id="PS50198"/>
    </source>
</evidence>
<dbReference type="InterPro" id="IPR000297">
    <property type="entry name" value="PPIase_PpiC"/>
</dbReference>
<keyword evidence="2" id="KW-0574">Periplasm</keyword>
<evidence type="ECO:0000256" key="6">
    <source>
        <dbReference type="PROSITE-ProRule" id="PRU00278"/>
    </source>
</evidence>
<dbReference type="InterPro" id="IPR046357">
    <property type="entry name" value="PPIase_dom_sf"/>
</dbReference>
<keyword evidence="3 6" id="KW-0697">Rotamase</keyword>
<sequence length="455" mass="52049">MKNKYVFLPLLFLSQILTLNTQAQQQQLADQIVAHVNDNIILKSEIDQSVADYMRQAQVQGQQVQFSEGLWFDFLESAIDNYLLLEKAQIDSITVSDEEVELRMDQRIQQLIRQAGSEQALEQAFGKSLLQLRADFRSDFREQMIASKVQQQKMQSITITRPEVNEFFESIPTDSLPTIPEQVALSQIVIIPPARGDAEQRAFEFAQQLRDSIVTHGKSIEELARRHSDDQGSGSRGGLLPLMGLDELVSEYSAAASALKPGGISKVVETQFGYHVIRLNRRVGDQIETNHILISVDSEELDEDYAIERLNAIRDSIMSNPDVKFADVARKLSEDPSTSNLGGKIFDPQSGERLIPLNRLDPAMYRVVLLMDEEGYISEPKSFNLQSQNKKAYRIVRLDRQIPEHIANLKQDYERIKSIALQQKQYRIMQKWMQELRDDIYVEYKIDVPEMENSL</sequence>
<dbReference type="PANTHER" id="PTHR47637:SF1">
    <property type="entry name" value="CHAPERONE SURA"/>
    <property type="match status" value="1"/>
</dbReference>
<keyword evidence="1 7" id="KW-0732">Signal</keyword>
<dbReference type="AlphaFoldDB" id="A0A9X2L5R4"/>
<evidence type="ECO:0000256" key="4">
    <source>
        <dbReference type="ARBA" id="ARBA00023186"/>
    </source>
</evidence>
<name>A0A9X2L5R4_9BACT</name>
<dbReference type="InterPro" id="IPR015391">
    <property type="entry name" value="SurA_N"/>
</dbReference>
<dbReference type="EMBL" id="JANDBC010000003">
    <property type="protein sequence ID" value="MCP9292760.1"/>
    <property type="molecule type" value="Genomic_DNA"/>
</dbReference>
<comment type="caution">
    <text evidence="9">The sequence shown here is derived from an EMBL/GenBank/DDBJ whole genome shotgun (WGS) entry which is preliminary data.</text>
</comment>
<dbReference type="Pfam" id="PF00639">
    <property type="entry name" value="Rotamase"/>
    <property type="match status" value="2"/>
</dbReference>
<reference evidence="9" key="1">
    <citation type="submission" date="2022-06" db="EMBL/GenBank/DDBJ databases">
        <title>Gracilimonas sp. CAU 1638 isolated from sea sediment.</title>
        <authorList>
            <person name="Kim W."/>
        </authorList>
    </citation>
    <scope>NUCLEOTIDE SEQUENCE</scope>
    <source>
        <strain evidence="9">CAU 1638</strain>
    </source>
</reference>
<dbReference type="PROSITE" id="PS50198">
    <property type="entry name" value="PPIC_PPIASE_2"/>
    <property type="match status" value="2"/>
</dbReference>
<evidence type="ECO:0000256" key="2">
    <source>
        <dbReference type="ARBA" id="ARBA00022764"/>
    </source>
</evidence>
<dbReference type="GO" id="GO:0003755">
    <property type="term" value="F:peptidyl-prolyl cis-trans isomerase activity"/>
    <property type="evidence" value="ECO:0007669"/>
    <property type="project" value="UniProtKB-KW"/>
</dbReference>
<feature type="domain" description="PpiC" evidence="8">
    <location>
        <begin position="284"/>
        <end position="345"/>
    </location>
</feature>
<evidence type="ECO:0000256" key="5">
    <source>
        <dbReference type="ARBA" id="ARBA00023235"/>
    </source>
</evidence>
<dbReference type="EC" id="5.2.1.8" evidence="9"/>
<proteinExistence type="predicted"/>
<gene>
    <name evidence="9" type="ORF">NM125_14315</name>
</gene>
<protein>
    <submittedName>
        <fullName evidence="9">Peptidylprolyl isomerase</fullName>
        <ecNumber evidence="9">5.2.1.8</ecNumber>
    </submittedName>
</protein>
<dbReference type="SUPFAM" id="SSF54534">
    <property type="entry name" value="FKBP-like"/>
    <property type="match status" value="2"/>
</dbReference>
<keyword evidence="4" id="KW-0143">Chaperone</keyword>
<evidence type="ECO:0000313" key="9">
    <source>
        <dbReference type="EMBL" id="MCP9292760.1"/>
    </source>
</evidence>
<feature type="domain" description="PpiC" evidence="8">
    <location>
        <begin position="180"/>
        <end position="281"/>
    </location>
</feature>
<feature type="signal peptide" evidence="7">
    <location>
        <begin position="1"/>
        <end position="23"/>
    </location>
</feature>
<dbReference type="RefSeq" id="WP_255135658.1">
    <property type="nucleotide sequence ID" value="NZ_JANDBC010000003.1"/>
</dbReference>
<keyword evidence="10" id="KW-1185">Reference proteome</keyword>
<feature type="chain" id="PRO_5040727829" evidence="7">
    <location>
        <begin position="24"/>
        <end position="455"/>
    </location>
</feature>
<organism evidence="9 10">
    <name type="scientific">Gracilimonas sediminicola</name>
    <dbReference type="NCBI Taxonomy" id="2952158"/>
    <lineage>
        <taxon>Bacteria</taxon>
        <taxon>Pseudomonadati</taxon>
        <taxon>Balneolota</taxon>
        <taxon>Balneolia</taxon>
        <taxon>Balneolales</taxon>
        <taxon>Balneolaceae</taxon>
        <taxon>Gracilimonas</taxon>
    </lineage>
</organism>
<evidence type="ECO:0000256" key="7">
    <source>
        <dbReference type="SAM" id="SignalP"/>
    </source>
</evidence>
<dbReference type="Proteomes" id="UP001139125">
    <property type="component" value="Unassembled WGS sequence"/>
</dbReference>
<dbReference type="PANTHER" id="PTHR47637">
    <property type="entry name" value="CHAPERONE SURA"/>
    <property type="match status" value="1"/>
</dbReference>
<evidence type="ECO:0000256" key="1">
    <source>
        <dbReference type="ARBA" id="ARBA00022729"/>
    </source>
</evidence>
<dbReference type="SUPFAM" id="SSF109998">
    <property type="entry name" value="Triger factor/SurA peptide-binding domain-like"/>
    <property type="match status" value="1"/>
</dbReference>
<dbReference type="Gene3D" id="3.10.50.40">
    <property type="match status" value="2"/>
</dbReference>
<dbReference type="InterPro" id="IPR050280">
    <property type="entry name" value="OMP_Chaperone_SurA"/>
</dbReference>
<evidence type="ECO:0000256" key="3">
    <source>
        <dbReference type="ARBA" id="ARBA00023110"/>
    </source>
</evidence>